<dbReference type="Proteomes" id="UP001145114">
    <property type="component" value="Unassembled WGS sequence"/>
</dbReference>
<keyword evidence="2" id="KW-1185">Reference proteome</keyword>
<accession>A0ACC1HDE0</accession>
<proteinExistence type="predicted"/>
<gene>
    <name evidence="1" type="primary">SHP1</name>
    <name evidence="1" type="ORF">EV182_004823</name>
</gene>
<evidence type="ECO:0000313" key="1">
    <source>
        <dbReference type="EMBL" id="KAJ1673651.1"/>
    </source>
</evidence>
<name>A0ACC1HDE0_9FUNG</name>
<sequence>AALNFYYENEPMSEPLATTSPINAVVPDAIPLTTVPELTTDADPVLSTAPGPIPTTRPPPSTNRFQNINACSTERASARAGKTSGSRRSARSSGARIATLGSISGNEPQELYAGGEKSGMAILPNLGDGDDDDGGSGDSPQSLMGQLLRRAAENASRQPQPPPSGSAARRRRGRVLGTKEEKASDNKDSDSEYIYESSEEEMESVTRNLTVWTNGFTIEGSDRFYSTDEPRNQAYIQQMLAGAAPAELFDVRHNQSVEVHINYQNQPYTPSKVKVRGKGQRLGSSADQPAGNTAAVGSSIPGAFPASSNQDNNAGPAAQPSQIKLDPTKPKTRLRIVLDNGASLQPEFNTTHTVGDVRQYIIDSHPAYAGHNIVIRGGFPLKTYDELDKTLEEVGLKNTKIIVKIE</sequence>
<protein>
    <submittedName>
        <fullName evidence="1">Protein phosphatase regulator</fullName>
    </submittedName>
</protein>
<evidence type="ECO:0000313" key="2">
    <source>
        <dbReference type="Proteomes" id="UP001145114"/>
    </source>
</evidence>
<organism evidence="1 2">
    <name type="scientific">Spiromyces aspiralis</name>
    <dbReference type="NCBI Taxonomy" id="68401"/>
    <lineage>
        <taxon>Eukaryota</taxon>
        <taxon>Fungi</taxon>
        <taxon>Fungi incertae sedis</taxon>
        <taxon>Zoopagomycota</taxon>
        <taxon>Kickxellomycotina</taxon>
        <taxon>Kickxellomycetes</taxon>
        <taxon>Kickxellales</taxon>
        <taxon>Kickxellaceae</taxon>
        <taxon>Spiromyces</taxon>
    </lineage>
</organism>
<feature type="non-terminal residue" evidence="1">
    <location>
        <position position="1"/>
    </location>
</feature>
<reference evidence="1" key="1">
    <citation type="submission" date="2022-06" db="EMBL/GenBank/DDBJ databases">
        <title>Phylogenomic reconstructions and comparative analyses of Kickxellomycotina fungi.</title>
        <authorList>
            <person name="Reynolds N.K."/>
            <person name="Stajich J.E."/>
            <person name="Barry K."/>
            <person name="Grigoriev I.V."/>
            <person name="Crous P."/>
            <person name="Smith M.E."/>
        </authorList>
    </citation>
    <scope>NUCLEOTIDE SEQUENCE</scope>
    <source>
        <strain evidence="1">RSA 2271</strain>
    </source>
</reference>
<dbReference type="EMBL" id="JAMZIH010006710">
    <property type="protein sequence ID" value="KAJ1673651.1"/>
    <property type="molecule type" value="Genomic_DNA"/>
</dbReference>
<comment type="caution">
    <text evidence="1">The sequence shown here is derived from an EMBL/GenBank/DDBJ whole genome shotgun (WGS) entry which is preliminary data.</text>
</comment>